<evidence type="ECO:0000313" key="2">
    <source>
        <dbReference type="EMBL" id="KAG6485418.1"/>
    </source>
</evidence>
<proteinExistence type="predicted"/>
<gene>
    <name evidence="2" type="ORF">ZIOFF_053956</name>
</gene>
<comment type="caution">
    <text evidence="2">The sequence shown here is derived from an EMBL/GenBank/DDBJ whole genome shotgun (WGS) entry which is preliminary data.</text>
</comment>
<reference evidence="2 3" key="1">
    <citation type="submission" date="2020-08" db="EMBL/GenBank/DDBJ databases">
        <title>Plant Genome Project.</title>
        <authorList>
            <person name="Zhang R.-G."/>
        </authorList>
    </citation>
    <scope>NUCLEOTIDE SEQUENCE [LARGE SCALE GENOMIC DNA]</scope>
    <source>
        <tissue evidence="2">Rhizome</tissue>
    </source>
</reference>
<dbReference type="AlphaFoldDB" id="A0A8J5KJ18"/>
<dbReference type="Proteomes" id="UP000734854">
    <property type="component" value="Unassembled WGS sequence"/>
</dbReference>
<feature type="region of interest" description="Disordered" evidence="1">
    <location>
        <begin position="31"/>
        <end position="50"/>
    </location>
</feature>
<keyword evidence="3" id="KW-1185">Reference proteome</keyword>
<evidence type="ECO:0000313" key="3">
    <source>
        <dbReference type="Proteomes" id="UP000734854"/>
    </source>
</evidence>
<dbReference type="SUPFAM" id="SSF51197">
    <property type="entry name" value="Clavaminate synthase-like"/>
    <property type="match status" value="1"/>
</dbReference>
<evidence type="ECO:0000256" key="1">
    <source>
        <dbReference type="SAM" id="MobiDB-lite"/>
    </source>
</evidence>
<sequence length="372" mass="41331">MVASRFGFRRSSRIAMAMAMAMATIAATRGNNQRFRAPPPSPIATGKGRRSAAVDDRVFSEYLDKSLRVPDLSLPGPYCRSKSPIKDPVEVDLRSLLSGDESIARRVLAAAAEIGAVPVVGGGEALAEEVRAAIEAGKGVMNPEGERLSRYIEKNWFARRDGTVQEFVWYRSRSPETERLLQRTWPGSYLALRDNMECIALRLDTVADCIAKILSKYVTDPTPTKRLREVQSTLHLRKQVSPYTTSKTLDSIETKSRNSDVLSLHICGDHHEFCIHHPEGSIIIMLRAGDILVTIGKTLQELCNGELRSASAEALFQPVDDSFTSFSLEYMCCPLVLSHEPDPDPDHETKTISLTDQLLVVLFFVLLYCFVT</sequence>
<name>A0A8J5KJ18_ZINOF</name>
<accession>A0A8J5KJ18</accession>
<dbReference type="PANTHER" id="PTHR34945">
    <property type="entry name" value="2-OXOGLUTARATE (2OG) AND FE(II)-DEPENDENT OXYGENASE SUPERFAMILY PROTEIN"/>
    <property type="match status" value="1"/>
</dbReference>
<dbReference type="EMBL" id="JACMSC010000015">
    <property type="protein sequence ID" value="KAG6485418.1"/>
    <property type="molecule type" value="Genomic_DNA"/>
</dbReference>
<dbReference type="PANTHER" id="PTHR34945:SF4">
    <property type="entry name" value="2-OXOGLUTARATE (2OG) AND FE(II)-DEPENDENT OXYGENASE SUPERFAMILY PROTEIN"/>
    <property type="match status" value="1"/>
</dbReference>
<organism evidence="2 3">
    <name type="scientific">Zingiber officinale</name>
    <name type="common">Ginger</name>
    <name type="synonym">Amomum zingiber</name>
    <dbReference type="NCBI Taxonomy" id="94328"/>
    <lineage>
        <taxon>Eukaryota</taxon>
        <taxon>Viridiplantae</taxon>
        <taxon>Streptophyta</taxon>
        <taxon>Embryophyta</taxon>
        <taxon>Tracheophyta</taxon>
        <taxon>Spermatophyta</taxon>
        <taxon>Magnoliopsida</taxon>
        <taxon>Liliopsida</taxon>
        <taxon>Zingiberales</taxon>
        <taxon>Zingiberaceae</taxon>
        <taxon>Zingiber</taxon>
    </lineage>
</organism>
<protein>
    <submittedName>
        <fullName evidence="2">Uncharacterized protein</fullName>
    </submittedName>
</protein>